<reference evidence="1" key="2">
    <citation type="journal article" date="2021" name="PeerJ">
        <title>Extensive microbial diversity within the chicken gut microbiome revealed by metagenomics and culture.</title>
        <authorList>
            <person name="Gilroy R."/>
            <person name="Ravi A."/>
            <person name="Getino M."/>
            <person name="Pursley I."/>
            <person name="Horton D.L."/>
            <person name="Alikhan N.F."/>
            <person name="Baker D."/>
            <person name="Gharbi K."/>
            <person name="Hall N."/>
            <person name="Watson M."/>
            <person name="Adriaenssens E.M."/>
            <person name="Foster-Nyarko E."/>
            <person name="Jarju S."/>
            <person name="Secka A."/>
            <person name="Antonio M."/>
            <person name="Oren A."/>
            <person name="Chaudhuri R.R."/>
            <person name="La Ragione R."/>
            <person name="Hildebrand F."/>
            <person name="Pallen M.J."/>
        </authorList>
    </citation>
    <scope>NUCLEOTIDE SEQUENCE</scope>
    <source>
        <strain evidence="1">CHK180-2868</strain>
    </source>
</reference>
<keyword evidence="1" id="KW-0378">Hydrolase</keyword>
<reference evidence="1" key="1">
    <citation type="submission" date="2020-10" db="EMBL/GenBank/DDBJ databases">
        <authorList>
            <person name="Gilroy R."/>
        </authorList>
    </citation>
    <scope>NUCLEOTIDE SEQUENCE</scope>
    <source>
        <strain evidence="1">CHK180-2868</strain>
    </source>
</reference>
<evidence type="ECO:0000313" key="2">
    <source>
        <dbReference type="Proteomes" id="UP000824250"/>
    </source>
</evidence>
<name>A0A9D1A4M8_9FIRM</name>
<proteinExistence type="predicted"/>
<organism evidence="1 2">
    <name type="scientific">Candidatus Copromonas faecavium</name>
    <name type="common">nom. illeg.</name>
    <dbReference type="NCBI Taxonomy" id="2840740"/>
    <lineage>
        <taxon>Bacteria</taxon>
        <taxon>Bacillati</taxon>
        <taxon>Bacillota</taxon>
        <taxon>Clostridia</taxon>
        <taxon>Lachnospirales</taxon>
        <taxon>Lachnospiraceae</taxon>
        <taxon>Candidatus Copromonas (nom. illeg.)</taxon>
    </lineage>
</organism>
<dbReference type="Proteomes" id="UP000824250">
    <property type="component" value="Unassembled WGS sequence"/>
</dbReference>
<gene>
    <name evidence="1" type="ORF">IAB28_08350</name>
</gene>
<protein>
    <submittedName>
        <fullName evidence="1">SGNH/GDSL hydrolase family protein</fullName>
    </submittedName>
</protein>
<dbReference type="InterPro" id="IPR036514">
    <property type="entry name" value="SGNH_hydro_sf"/>
</dbReference>
<dbReference type="EMBL" id="DVGC01000046">
    <property type="protein sequence ID" value="HIR05959.1"/>
    <property type="molecule type" value="Genomic_DNA"/>
</dbReference>
<dbReference type="Gene3D" id="3.40.50.1110">
    <property type="entry name" value="SGNH hydrolase"/>
    <property type="match status" value="1"/>
</dbReference>
<evidence type="ECO:0000313" key="1">
    <source>
        <dbReference type="EMBL" id="HIR05959.1"/>
    </source>
</evidence>
<dbReference type="AlphaFoldDB" id="A0A9D1A4M8"/>
<dbReference type="GO" id="GO:0016787">
    <property type="term" value="F:hydrolase activity"/>
    <property type="evidence" value="ECO:0007669"/>
    <property type="project" value="UniProtKB-KW"/>
</dbReference>
<sequence length="360" mass="41774">MKKRGFVFLILSLFSIAVLAGFQRLVVPKYMGQVVEGNFTAEYYRETTPHQVLFLGNCEAYENLSPVVLFREYGITSYIRGNANQLMPQSYYLLEDTLRTETPVAVVLNISSMKEAVQENESYNRMTMDGMRWSSSKWKAIEATKTEGEHMVEYLFPVLRFHSRIKELEADDFTYFWERGTVSHNGFYMRADVRPAGEFPAERRLSDYSFSEQNWEYLDRIRALCEEQGITLILMKSPALYPAWHSQWEEQIVSYAEEHDLTYLNCMDHLDEIGIDFSQDTYDGGLHMNVYGAEKMARYFGELLKEIPGITDGRTDPELLAVWEEKGRFYDSMKMAQETEFAEHGYLSQFTEAEPSSDGS</sequence>
<accession>A0A9D1A4M8</accession>
<comment type="caution">
    <text evidence="1">The sequence shown here is derived from an EMBL/GenBank/DDBJ whole genome shotgun (WGS) entry which is preliminary data.</text>
</comment>
<dbReference type="SUPFAM" id="SSF52266">
    <property type="entry name" value="SGNH hydrolase"/>
    <property type="match status" value="1"/>
</dbReference>